<comment type="caution">
    <text evidence="1">The sequence shown here is derived from an EMBL/GenBank/DDBJ whole genome shotgun (WGS) entry which is preliminary data.</text>
</comment>
<organism evidence="1 2">
    <name type="scientific">Actinorugispora endophytica</name>
    <dbReference type="NCBI Taxonomy" id="1605990"/>
    <lineage>
        <taxon>Bacteria</taxon>
        <taxon>Bacillati</taxon>
        <taxon>Actinomycetota</taxon>
        <taxon>Actinomycetes</taxon>
        <taxon>Streptosporangiales</taxon>
        <taxon>Nocardiopsidaceae</taxon>
        <taxon>Actinorugispora</taxon>
    </lineage>
</organism>
<name>A0A4R6VA88_9ACTN</name>
<dbReference type="NCBIfam" id="TIGR04268">
    <property type="entry name" value="FxSxx-COOH"/>
    <property type="match status" value="1"/>
</dbReference>
<keyword evidence="2" id="KW-1185">Reference proteome</keyword>
<evidence type="ECO:0000313" key="2">
    <source>
        <dbReference type="Proteomes" id="UP000295281"/>
    </source>
</evidence>
<proteinExistence type="predicted"/>
<dbReference type="InterPro" id="IPR026334">
    <property type="entry name" value="FxSxx-COOH"/>
</dbReference>
<dbReference type="Proteomes" id="UP000295281">
    <property type="component" value="Unassembled WGS sequence"/>
</dbReference>
<evidence type="ECO:0000313" key="1">
    <source>
        <dbReference type="EMBL" id="TDQ53466.1"/>
    </source>
</evidence>
<dbReference type="EMBL" id="SNYN01000004">
    <property type="protein sequence ID" value="TDQ53466.1"/>
    <property type="molecule type" value="Genomic_DNA"/>
</dbReference>
<dbReference type="AlphaFoldDB" id="A0A4R6VA88"/>
<protein>
    <submittedName>
        <fullName evidence="1">FXSXX-COOH protein</fullName>
    </submittedName>
</protein>
<gene>
    <name evidence="1" type="ORF">EV190_104256</name>
</gene>
<accession>A0A4R6VA88</accession>
<sequence>MRVTMPKVSDPDAELRSELVDLGGVELSELAILGDSAFSHALRRVREEADNPPHSVAGFEAVI</sequence>
<reference evidence="1 2" key="1">
    <citation type="submission" date="2019-03" db="EMBL/GenBank/DDBJ databases">
        <title>Genomic Encyclopedia of Type Strains, Phase IV (KMG-IV): sequencing the most valuable type-strain genomes for metagenomic binning, comparative biology and taxonomic classification.</title>
        <authorList>
            <person name="Goeker M."/>
        </authorList>
    </citation>
    <scope>NUCLEOTIDE SEQUENCE [LARGE SCALE GENOMIC DNA]</scope>
    <source>
        <strain evidence="1 2">DSM 46770</strain>
    </source>
</reference>